<protein>
    <submittedName>
        <fullName evidence="5">Oligo-1,6-glucosidase</fullName>
        <ecNumber evidence="5">3.2.1.10</ecNumber>
    </submittedName>
</protein>
<evidence type="ECO:0000313" key="5">
    <source>
        <dbReference type="EMBL" id="CCV65585.1"/>
    </source>
</evidence>
<dbReference type="GO" id="GO:0009313">
    <property type="term" value="P:oligosaccharide catabolic process"/>
    <property type="evidence" value="ECO:0007669"/>
    <property type="project" value="TreeGrafter"/>
</dbReference>
<dbReference type="Proteomes" id="UP000032737">
    <property type="component" value="Chromosome"/>
</dbReference>
<organism evidence="5 6">
    <name type="scientific">Acholeplasma brassicae</name>
    <dbReference type="NCBI Taxonomy" id="61635"/>
    <lineage>
        <taxon>Bacteria</taxon>
        <taxon>Bacillati</taxon>
        <taxon>Mycoplasmatota</taxon>
        <taxon>Mollicutes</taxon>
        <taxon>Acholeplasmatales</taxon>
        <taxon>Acholeplasmataceae</taxon>
        <taxon>Acholeplasma</taxon>
    </lineage>
</organism>
<dbReference type="Gene3D" id="3.90.400.10">
    <property type="entry name" value="Oligo-1,6-glucosidase, Domain 2"/>
    <property type="match status" value="1"/>
</dbReference>
<proteinExistence type="inferred from homology"/>
<dbReference type="SUPFAM" id="SSF51011">
    <property type="entry name" value="Glycosyl hydrolase domain"/>
    <property type="match status" value="1"/>
</dbReference>
<dbReference type="SMART" id="SM00642">
    <property type="entry name" value="Aamy"/>
    <property type="match status" value="1"/>
</dbReference>
<keyword evidence="2 5" id="KW-0378">Hydrolase</keyword>
<dbReference type="GO" id="GO:0004574">
    <property type="term" value="F:oligo-1,6-glucosidase activity"/>
    <property type="evidence" value="ECO:0007669"/>
    <property type="project" value="UniProtKB-EC"/>
</dbReference>
<name>U4KMZ6_9MOLU</name>
<feature type="domain" description="Glycosyl hydrolase family 13 catalytic" evidence="4">
    <location>
        <begin position="20"/>
        <end position="414"/>
    </location>
</feature>
<dbReference type="InterPro" id="IPR045857">
    <property type="entry name" value="O16G_dom_2"/>
</dbReference>
<dbReference type="GO" id="GO:0004556">
    <property type="term" value="F:alpha-amylase activity"/>
    <property type="evidence" value="ECO:0007669"/>
    <property type="project" value="TreeGrafter"/>
</dbReference>
<evidence type="ECO:0000256" key="3">
    <source>
        <dbReference type="ARBA" id="ARBA00023295"/>
    </source>
</evidence>
<evidence type="ECO:0000313" key="6">
    <source>
        <dbReference type="Proteomes" id="UP000032737"/>
    </source>
</evidence>
<dbReference type="InterPro" id="IPR006047">
    <property type="entry name" value="GH13_cat_dom"/>
</dbReference>
<dbReference type="Pfam" id="PF00128">
    <property type="entry name" value="Alpha-amylase"/>
    <property type="match status" value="1"/>
</dbReference>
<dbReference type="FunFam" id="3.20.20.80:FF:000064">
    <property type="entry name" value="Oligo-1,6-glucosidase"/>
    <property type="match status" value="1"/>
</dbReference>
<sequence>MNVEGDDMNLTWWQQMVCYQVYPRSFKDTNNDGIGDINGIIEKLDYLSWLGVNAIWLSPVYVSANDDFGYDIIDYYDINQEYGTLDDMKRLIEKATEKNIKIIMDLVMNHTSDEHPWFIESKDPNSAYRDYYIYKEGKNGKVPNNWTGFFGGSVWQKTERGDFYLHLFSHKQPDLNFKNPKVKEEFKKIMAFWLDLGIAGFRCDVCNVFYKESLENGKFRLVLKGLEHYHQTKRNHEILQELKQAFNKDYDFMMVGETVMINPKMANDLLSTEKELDLVFSFEHMETDQINNKWFKRKHRPERLIKALMKWQTQVDWNANYFENHDQPRSVYRFGDKRYHYYSATMLSTLLLSLRGTPFIYQGQEIGMTNFDFTQMDQFKDTESKRIYEIGRKLRIPKKYLFKMIKTSSRDNARTPMQWDTSEGFSQAVPWLAINPNQKDINVKSQMIQEKSVLKYYKKMINVRKENKPLVEGTISFIKTPKGVLGFERTYQDKKLLVVINLTNKVKKMALHRSQILINNYETVLKHKLMPYQALIIGGGL</sequence>
<dbReference type="EMBL" id="FO681348">
    <property type="protein sequence ID" value="CCV65585.1"/>
    <property type="molecule type" value="Genomic_DNA"/>
</dbReference>
<keyword evidence="3 5" id="KW-0326">Glycosidase</keyword>
<dbReference type="HOGENOM" id="CLU_006462_2_3_14"/>
<evidence type="ECO:0000256" key="2">
    <source>
        <dbReference type="ARBA" id="ARBA00022801"/>
    </source>
</evidence>
<evidence type="ECO:0000259" key="4">
    <source>
        <dbReference type="SMART" id="SM00642"/>
    </source>
</evidence>
<dbReference type="Gene3D" id="2.60.40.1180">
    <property type="entry name" value="Golgi alpha-mannosidase II"/>
    <property type="match status" value="1"/>
</dbReference>
<dbReference type="FunFam" id="3.90.400.10:FF:000002">
    <property type="entry name" value="Sucrose isomerase"/>
    <property type="match status" value="1"/>
</dbReference>
<evidence type="ECO:0000256" key="1">
    <source>
        <dbReference type="ARBA" id="ARBA00008061"/>
    </source>
</evidence>
<dbReference type="InterPro" id="IPR017853">
    <property type="entry name" value="GH"/>
</dbReference>
<reference evidence="5 6" key="1">
    <citation type="journal article" date="2013" name="J. Mol. Microbiol. Biotechnol.">
        <title>Analysis of the Complete Genomes of Acholeplasma brassicae , A. palmae and A. laidlawii and Their Comparison to the Obligate Parasites from ' Candidatus Phytoplasma'.</title>
        <authorList>
            <person name="Kube M."/>
            <person name="Siewert C."/>
            <person name="Migdoll A.M."/>
            <person name="Duduk B."/>
            <person name="Holz S."/>
            <person name="Rabus R."/>
            <person name="Seemuller E."/>
            <person name="Mitrovic J."/>
            <person name="Muller I."/>
            <person name="Buttner C."/>
            <person name="Reinhardt R."/>
        </authorList>
    </citation>
    <scope>NUCLEOTIDE SEQUENCE [LARGE SCALE GENOMIC DNA]</scope>
    <source>
        <strain evidence="6">0502</strain>
    </source>
</reference>
<dbReference type="SUPFAM" id="SSF51445">
    <property type="entry name" value="(Trans)glycosidases"/>
    <property type="match status" value="1"/>
</dbReference>
<accession>U4KMZ6</accession>
<dbReference type="EC" id="3.2.1.10" evidence="5"/>
<dbReference type="PANTHER" id="PTHR10357:SF179">
    <property type="entry name" value="NEUTRAL AND BASIC AMINO ACID TRANSPORT PROTEIN RBAT"/>
    <property type="match status" value="1"/>
</dbReference>
<dbReference type="STRING" id="61635.BN85305640"/>
<dbReference type="InterPro" id="IPR013780">
    <property type="entry name" value="Glyco_hydro_b"/>
</dbReference>
<dbReference type="Gene3D" id="3.20.20.80">
    <property type="entry name" value="Glycosidases"/>
    <property type="match status" value="1"/>
</dbReference>
<dbReference type="PANTHER" id="PTHR10357">
    <property type="entry name" value="ALPHA-AMYLASE FAMILY MEMBER"/>
    <property type="match status" value="1"/>
</dbReference>
<comment type="similarity">
    <text evidence="1">Belongs to the glycosyl hydrolase 13 family.</text>
</comment>
<dbReference type="AlphaFoldDB" id="U4KMZ6"/>
<dbReference type="CDD" id="cd11333">
    <property type="entry name" value="AmyAc_SI_OligoGlu_DGase"/>
    <property type="match status" value="1"/>
</dbReference>
<keyword evidence="6" id="KW-1185">Reference proteome</keyword>
<dbReference type="KEGG" id="abra:BN85305640"/>
<gene>
    <name evidence="5" type="ORF">BN85305640</name>
</gene>